<evidence type="ECO:0000313" key="5">
    <source>
        <dbReference type="Proteomes" id="UP001501588"/>
    </source>
</evidence>
<dbReference type="InterPro" id="IPR001296">
    <property type="entry name" value="Glyco_trans_1"/>
</dbReference>
<evidence type="ECO:0000313" key="4">
    <source>
        <dbReference type="EMBL" id="GAA0578756.1"/>
    </source>
</evidence>
<evidence type="ECO:0000259" key="3">
    <source>
        <dbReference type="Pfam" id="PF00534"/>
    </source>
</evidence>
<evidence type="ECO:0000256" key="2">
    <source>
        <dbReference type="SAM" id="MobiDB-lite"/>
    </source>
</evidence>
<feature type="domain" description="Glycosyl transferase family 1" evidence="3">
    <location>
        <begin position="370"/>
        <end position="529"/>
    </location>
</feature>
<reference evidence="4 5" key="1">
    <citation type="journal article" date="2019" name="Int. J. Syst. Evol. Microbiol.">
        <title>The Global Catalogue of Microorganisms (GCM) 10K type strain sequencing project: providing services to taxonomists for standard genome sequencing and annotation.</title>
        <authorList>
            <consortium name="The Broad Institute Genomics Platform"/>
            <consortium name="The Broad Institute Genome Sequencing Center for Infectious Disease"/>
            <person name="Wu L."/>
            <person name="Ma J."/>
        </authorList>
    </citation>
    <scope>NUCLEOTIDE SEQUENCE [LARGE SCALE GENOMIC DNA]</scope>
    <source>
        <strain evidence="4 5">JCM 9933</strain>
    </source>
</reference>
<dbReference type="CDD" id="cd03809">
    <property type="entry name" value="GT4_MtfB-like"/>
    <property type="match status" value="1"/>
</dbReference>
<dbReference type="SMART" id="SM00028">
    <property type="entry name" value="TPR"/>
    <property type="match status" value="2"/>
</dbReference>
<protein>
    <recommendedName>
        <fullName evidence="3">Glycosyl transferase family 1 domain-containing protein</fullName>
    </recommendedName>
</protein>
<dbReference type="SUPFAM" id="SSF53756">
    <property type="entry name" value="UDP-Glycosyltransferase/glycogen phosphorylase"/>
    <property type="match status" value="1"/>
</dbReference>
<dbReference type="SUPFAM" id="SSF48452">
    <property type="entry name" value="TPR-like"/>
    <property type="match status" value="1"/>
</dbReference>
<keyword evidence="1" id="KW-0802">TPR repeat</keyword>
<dbReference type="Pfam" id="PF00534">
    <property type="entry name" value="Glycos_transf_1"/>
    <property type="match status" value="1"/>
</dbReference>
<dbReference type="Gene3D" id="1.25.40.10">
    <property type="entry name" value="Tetratricopeptide repeat domain"/>
    <property type="match status" value="1"/>
</dbReference>
<feature type="compositionally biased region" description="Basic and acidic residues" evidence="2">
    <location>
        <begin position="1"/>
        <end position="22"/>
    </location>
</feature>
<evidence type="ECO:0000256" key="1">
    <source>
        <dbReference type="PROSITE-ProRule" id="PRU00339"/>
    </source>
</evidence>
<dbReference type="EMBL" id="BAAAFZ010000017">
    <property type="protein sequence ID" value="GAA0578756.1"/>
    <property type="molecule type" value="Genomic_DNA"/>
</dbReference>
<dbReference type="InterPro" id="IPR019734">
    <property type="entry name" value="TPR_rpt"/>
</dbReference>
<dbReference type="Proteomes" id="UP001501588">
    <property type="component" value="Unassembled WGS sequence"/>
</dbReference>
<organism evidence="4 5">
    <name type="scientific">Craurococcus roseus</name>
    <dbReference type="NCBI Taxonomy" id="77585"/>
    <lineage>
        <taxon>Bacteria</taxon>
        <taxon>Pseudomonadati</taxon>
        <taxon>Pseudomonadota</taxon>
        <taxon>Alphaproteobacteria</taxon>
        <taxon>Acetobacterales</taxon>
        <taxon>Acetobacteraceae</taxon>
        <taxon>Craurococcus</taxon>
    </lineage>
</organism>
<feature type="repeat" description="TPR" evidence="1">
    <location>
        <begin position="97"/>
        <end position="130"/>
    </location>
</feature>
<proteinExistence type="predicted"/>
<comment type="caution">
    <text evidence="4">The sequence shown here is derived from an EMBL/GenBank/DDBJ whole genome shotgun (WGS) entry which is preliminary data.</text>
</comment>
<dbReference type="Pfam" id="PF13181">
    <property type="entry name" value="TPR_8"/>
    <property type="match status" value="1"/>
</dbReference>
<sequence length="735" mass="79249">MRSETGRISKAAEGDRRMDLPPRPDGLSPDDLLARADALRDGRAWADAAELYADYLRRRPDHWQIWVQYGHCTKECGDAETALLLYRDAERLRPEESDIHLHLGHALKLLGRRDEAAEAYARAVSLDPANDAARAELLAAAAAPAPVEEAPPDAAVPAAARVFDASDLLDYAKRNRAPTGIQRVQLNLIEHSLGGGAAVAAFDPASGAWKPIPREAFERLAGLARSGADPADPDWRDAVSAASDAVRRGPPLDFAPGCTLVTLGTAWWIPNYLLRVREAKARHGVRYVAMVYDCIPVLRPQDCAEGLSAEFAAWFAGACVHADAMLAISDCTRDDALRLRRGLLPGADDVPVAVLPLHAGPLLPEAAAAPARPRRRPYVLFVATVESRKNHLLVFNAWLALIRRHGADAVPDLVCVGKRGWKADEAFALLAGSRALRERVFLLHDVSDAELDALYRDCLCTVFNSRYEGWGLPVTESIGYGKVPIVADNSSLRQAGGEAALFFASGSEPELVERLESMLFDAEFRAAQEAKLRQAPPLRRWGELAADLAAALAAVPANPTPPLARLAPFFRAGADYAVRALPGSDPTLEMAIADAVREGPCWGRLKEWGVRTLRGCAVLRLPATAIQGTARITLQMQGPPGGGRFGLRAGPAGAVDGPFRWIEAADHERLFCVLKVPDAAGRELVVEIDTPEGSHLEDGRLVGPNLLGFMVCAADDLAARLGYLERKALAKLVAV</sequence>
<dbReference type="PANTHER" id="PTHR46401:SF9">
    <property type="entry name" value="MANNOSYLTRANSFERASE A"/>
    <property type="match status" value="1"/>
</dbReference>
<accession>A0ABN1EZX4</accession>
<dbReference type="PROSITE" id="PS50005">
    <property type="entry name" value="TPR"/>
    <property type="match status" value="1"/>
</dbReference>
<name>A0ABN1EZX4_9PROT</name>
<keyword evidence="5" id="KW-1185">Reference proteome</keyword>
<feature type="region of interest" description="Disordered" evidence="2">
    <location>
        <begin position="1"/>
        <end position="29"/>
    </location>
</feature>
<dbReference type="InterPro" id="IPR011990">
    <property type="entry name" value="TPR-like_helical_dom_sf"/>
</dbReference>
<gene>
    <name evidence="4" type="ORF">GCM10009416_16530</name>
</gene>
<dbReference type="Gene3D" id="3.40.50.2000">
    <property type="entry name" value="Glycogen Phosphorylase B"/>
    <property type="match status" value="1"/>
</dbReference>
<dbReference type="PANTHER" id="PTHR46401">
    <property type="entry name" value="GLYCOSYLTRANSFERASE WBBK-RELATED"/>
    <property type="match status" value="1"/>
</dbReference>